<name>A0A1J1LU23_9CYAN</name>
<sequence length="67" mass="7804">MLNSSQSFFDSLVKSSFFIEKTTILPSPLIESNVKLSDDEVNEDQEKEWFERWDASHLGHSDVDLHF</sequence>
<evidence type="ECO:0000313" key="2">
    <source>
        <dbReference type="Proteomes" id="UP000184315"/>
    </source>
</evidence>
<proteinExistence type="predicted"/>
<dbReference type="AlphaFoldDB" id="A0A1J1LU23"/>
<reference evidence="2" key="1">
    <citation type="submission" date="2015-10" db="EMBL/GenBank/DDBJ databases">
        <authorList>
            <person name="Regsiter A."/>
            <person name="william w."/>
        </authorList>
    </citation>
    <scope>NUCLEOTIDE SEQUENCE [LARGE SCALE GENOMIC DNA]</scope>
</reference>
<organism evidence="1 2">
    <name type="scientific">Planktothrix tepida PCC 9214</name>
    <dbReference type="NCBI Taxonomy" id="671072"/>
    <lineage>
        <taxon>Bacteria</taxon>
        <taxon>Bacillati</taxon>
        <taxon>Cyanobacteriota</taxon>
        <taxon>Cyanophyceae</taxon>
        <taxon>Oscillatoriophycideae</taxon>
        <taxon>Oscillatoriales</taxon>
        <taxon>Microcoleaceae</taxon>
        <taxon>Planktothrix</taxon>
    </lineage>
</organism>
<dbReference type="EMBL" id="CZDF01000174">
    <property type="protein sequence ID" value="CUR35514.1"/>
    <property type="molecule type" value="Genomic_DNA"/>
</dbReference>
<dbReference type="STRING" id="671072.PL9214670140"/>
<gene>
    <name evidence="1" type="ORF">PL9214670140</name>
</gene>
<dbReference type="RefSeq" id="WP_072722474.1">
    <property type="nucleotide sequence ID" value="NZ_LN889815.1"/>
</dbReference>
<accession>A0A1J1LU23</accession>
<protein>
    <submittedName>
        <fullName evidence="1">Uncharacterized protein</fullName>
    </submittedName>
</protein>
<dbReference type="Proteomes" id="UP000184315">
    <property type="component" value="Unassembled WGS sequence"/>
</dbReference>
<evidence type="ECO:0000313" key="1">
    <source>
        <dbReference type="EMBL" id="CUR35514.1"/>
    </source>
</evidence>
<keyword evidence="2" id="KW-1185">Reference proteome</keyword>